<dbReference type="EMBL" id="AAGW02028182">
    <property type="status" value="NOT_ANNOTATED_CDS"/>
    <property type="molecule type" value="Genomic_DNA"/>
</dbReference>
<reference evidence="1 2" key="1">
    <citation type="journal article" date="2011" name="Nature">
        <title>A high-resolution map of human evolutionary constraint using 29 mammals.</title>
        <authorList>
            <person name="Lindblad-Toh K."/>
            <person name="Garber M."/>
            <person name="Zuk O."/>
            <person name="Lin M.F."/>
            <person name="Parker B.J."/>
            <person name="Washietl S."/>
            <person name="Kheradpour P."/>
            <person name="Ernst J."/>
            <person name="Jordan G."/>
            <person name="Mauceli E."/>
            <person name="Ward L.D."/>
            <person name="Lowe C.B."/>
            <person name="Holloway A.K."/>
            <person name="Clamp M."/>
            <person name="Gnerre S."/>
            <person name="Alfoldi J."/>
            <person name="Beal K."/>
            <person name="Chang J."/>
            <person name="Clawson H."/>
            <person name="Cuff J."/>
            <person name="Di Palma F."/>
            <person name="Fitzgerald S."/>
            <person name="Flicek P."/>
            <person name="Guttman M."/>
            <person name="Hubisz M.J."/>
            <person name="Jaffe D.B."/>
            <person name="Jungreis I."/>
            <person name="Kent W.J."/>
            <person name="Kostka D."/>
            <person name="Lara M."/>
            <person name="Martins A.L."/>
            <person name="Massingham T."/>
            <person name="Moltke I."/>
            <person name="Raney B.J."/>
            <person name="Rasmussen M.D."/>
            <person name="Robinson J."/>
            <person name="Stark A."/>
            <person name="Vilella A.J."/>
            <person name="Wen J."/>
            <person name="Xie X."/>
            <person name="Zody M.C."/>
            <person name="Baldwin J."/>
            <person name="Bloom T."/>
            <person name="Chin C.W."/>
            <person name="Heiman D."/>
            <person name="Nicol R."/>
            <person name="Nusbaum C."/>
            <person name="Young S."/>
            <person name="Wilkinson J."/>
            <person name="Worley K.C."/>
            <person name="Kovar C.L."/>
            <person name="Muzny D.M."/>
            <person name="Gibbs R.A."/>
            <person name="Cree A."/>
            <person name="Dihn H.H."/>
            <person name="Fowler G."/>
            <person name="Jhangiani S."/>
            <person name="Joshi V."/>
            <person name="Lee S."/>
            <person name="Lewis L.R."/>
            <person name="Nazareth L.V."/>
            <person name="Okwuonu G."/>
            <person name="Santibanez J."/>
            <person name="Warren W.C."/>
            <person name="Mardis E.R."/>
            <person name="Weinstock G.M."/>
            <person name="Wilson R.K."/>
            <person name="Delehaunty K."/>
            <person name="Dooling D."/>
            <person name="Fronik C."/>
            <person name="Fulton L."/>
            <person name="Fulton B."/>
            <person name="Graves T."/>
            <person name="Minx P."/>
            <person name="Sodergren E."/>
            <person name="Birney E."/>
            <person name="Margulies E.H."/>
            <person name="Herrero J."/>
            <person name="Green E.D."/>
            <person name="Haussler D."/>
            <person name="Siepel A."/>
            <person name="Goldman N."/>
            <person name="Pollard K.S."/>
            <person name="Pedersen J.S."/>
            <person name="Lander E.S."/>
            <person name="Kellis M."/>
        </authorList>
    </citation>
    <scope>NUCLEOTIDE SEQUENCE [LARGE SCALE GENOMIC DNA]</scope>
    <source>
        <strain evidence="1 2">Thorbecke inbred</strain>
    </source>
</reference>
<evidence type="ECO:0000313" key="2">
    <source>
        <dbReference type="Proteomes" id="UP000001811"/>
    </source>
</evidence>
<evidence type="ECO:0000313" key="1">
    <source>
        <dbReference type="Ensembl" id="ENSOCUP00000031151.1"/>
    </source>
</evidence>
<keyword evidence="2" id="KW-1185">Reference proteome</keyword>
<dbReference type="Ensembl" id="ENSOCUT00000064756.1">
    <property type="protein sequence ID" value="ENSOCUP00000031151.1"/>
    <property type="gene ID" value="ENSOCUG00000022384.2"/>
</dbReference>
<dbReference type="AlphaFoldDB" id="A0A5F9CCL5"/>
<dbReference type="InParanoid" id="A0A5F9CCL5"/>
<dbReference type="PANTHER" id="PTHR33517">
    <property type="entry name" value="PROTEIN FAM170B-RELATED"/>
    <property type="match status" value="1"/>
</dbReference>
<protein>
    <recommendedName>
        <fullName evidence="3">Family with sequence similarity 170 member A</fullName>
    </recommendedName>
</protein>
<dbReference type="GO" id="GO:0009566">
    <property type="term" value="P:fertilization"/>
    <property type="evidence" value="ECO:0007669"/>
    <property type="project" value="TreeGrafter"/>
</dbReference>
<dbReference type="Bgee" id="ENSOCUG00000022384">
    <property type="expression patterns" value="Expressed in testis"/>
</dbReference>
<reference evidence="1" key="3">
    <citation type="submission" date="2025-09" db="UniProtKB">
        <authorList>
            <consortium name="Ensembl"/>
        </authorList>
    </citation>
    <scope>IDENTIFICATION</scope>
    <source>
        <strain evidence="1">Thorbecke</strain>
    </source>
</reference>
<evidence type="ECO:0008006" key="3">
    <source>
        <dbReference type="Google" id="ProtNLM"/>
    </source>
</evidence>
<accession>A0A5F9CCL5</accession>
<proteinExistence type="predicted"/>
<sequence length="349" mass="39424">MFYSINKTHRPQLQMTKGLHLIPPPTVSPVSHLKARLLVQDGEMAEGTKSSQDLGISTLHKCTPKYLEEKILAHEAKETSSESEYTCQSSLQKHSCAESQKSQVYAPETSIARPACSQAAGERSSVSEYFSCVSSPNKNPAAAEDGIQKHQQEYCVQSSEMPLQILTPYQRNCFHYHLANEPCTPEIHRRKERDMKVYYMRVQSKKETAGLRNAQKGLVPLQRKKEVQEMTFPGKIPIVTNLPTMSAWELLTDSECGCDVEEQEKVGVEEKQEEPDSPAGLLALQRRPRARTPEWLVTPESGYKCMGCCRVFPSRTVLQRHVQHGVEEGFSCRAFHLALAWLKSKMNMK</sequence>
<dbReference type="GO" id="GO:0005634">
    <property type="term" value="C:nucleus"/>
    <property type="evidence" value="ECO:0007669"/>
    <property type="project" value="TreeGrafter"/>
</dbReference>
<dbReference type="EMBL" id="AAGW02028181">
    <property type="status" value="NOT_ANNOTATED_CDS"/>
    <property type="molecule type" value="Genomic_DNA"/>
</dbReference>
<dbReference type="GeneTree" id="ENSGT00940000163833"/>
<dbReference type="InterPro" id="IPR040879">
    <property type="entry name" value="Spt46-like"/>
</dbReference>
<dbReference type="Pfam" id="PF17734">
    <property type="entry name" value="Spt46"/>
    <property type="match status" value="1"/>
</dbReference>
<dbReference type="PANTHER" id="PTHR33517:SF5">
    <property type="entry name" value="FAMILY WITH SEQUENCE SIMILARITY 170 MEMBER A"/>
    <property type="match status" value="1"/>
</dbReference>
<dbReference type="Proteomes" id="UP000001811">
    <property type="component" value="Chromosome 3"/>
</dbReference>
<organism evidence="1 2">
    <name type="scientific">Oryctolagus cuniculus</name>
    <name type="common">Rabbit</name>
    <dbReference type="NCBI Taxonomy" id="9986"/>
    <lineage>
        <taxon>Eukaryota</taxon>
        <taxon>Metazoa</taxon>
        <taxon>Chordata</taxon>
        <taxon>Craniata</taxon>
        <taxon>Vertebrata</taxon>
        <taxon>Euteleostomi</taxon>
        <taxon>Mammalia</taxon>
        <taxon>Eutheria</taxon>
        <taxon>Euarchontoglires</taxon>
        <taxon>Glires</taxon>
        <taxon>Lagomorpha</taxon>
        <taxon>Leporidae</taxon>
        <taxon>Oryctolagus</taxon>
    </lineage>
</organism>
<name>A0A5F9CCL5_RABIT</name>
<reference evidence="1" key="2">
    <citation type="submission" date="2025-08" db="UniProtKB">
        <authorList>
            <consortium name="Ensembl"/>
        </authorList>
    </citation>
    <scope>IDENTIFICATION</scope>
    <source>
        <strain evidence="1">Thorbecke</strain>
    </source>
</reference>